<protein>
    <recommendedName>
        <fullName evidence="1">F-box domain-containing protein</fullName>
    </recommendedName>
</protein>
<dbReference type="InterPro" id="IPR001810">
    <property type="entry name" value="F-box_dom"/>
</dbReference>
<evidence type="ECO:0000313" key="5">
    <source>
        <dbReference type="Proteomes" id="UP000663877"/>
    </source>
</evidence>
<name>A0A813V2J8_9BILA</name>
<dbReference type="Proteomes" id="UP000663877">
    <property type="component" value="Unassembled WGS sequence"/>
</dbReference>
<evidence type="ECO:0000313" key="4">
    <source>
        <dbReference type="Proteomes" id="UP000663832"/>
    </source>
</evidence>
<organism evidence="2 5">
    <name type="scientific">Adineta steineri</name>
    <dbReference type="NCBI Taxonomy" id="433720"/>
    <lineage>
        <taxon>Eukaryota</taxon>
        <taxon>Metazoa</taxon>
        <taxon>Spiralia</taxon>
        <taxon>Gnathifera</taxon>
        <taxon>Rotifera</taxon>
        <taxon>Eurotatoria</taxon>
        <taxon>Bdelloidea</taxon>
        <taxon>Adinetida</taxon>
        <taxon>Adinetidae</taxon>
        <taxon>Adineta</taxon>
    </lineage>
</organism>
<dbReference type="InterPro" id="IPR032675">
    <property type="entry name" value="LRR_dom_sf"/>
</dbReference>
<keyword evidence="4" id="KW-1185">Reference proteome</keyword>
<dbReference type="OrthoDB" id="10012197at2759"/>
<comment type="caution">
    <text evidence="2">The sequence shown here is derived from an EMBL/GenBank/DDBJ whole genome shotgun (WGS) entry which is preliminary data.</text>
</comment>
<evidence type="ECO:0000313" key="2">
    <source>
        <dbReference type="EMBL" id="CAF0831764.1"/>
    </source>
</evidence>
<proteinExistence type="predicted"/>
<dbReference type="PROSITE" id="PS50181">
    <property type="entry name" value="FBOX"/>
    <property type="match status" value="1"/>
</dbReference>
<feature type="domain" description="F-box" evidence="1">
    <location>
        <begin position="31"/>
        <end position="78"/>
    </location>
</feature>
<dbReference type="Proteomes" id="UP000663832">
    <property type="component" value="Unassembled WGS sequence"/>
</dbReference>
<gene>
    <name evidence="2" type="ORF">BJG266_LOCUS6824</name>
    <name evidence="3" type="ORF">QVE165_LOCUS43686</name>
</gene>
<dbReference type="SUPFAM" id="SSF52047">
    <property type="entry name" value="RNI-like"/>
    <property type="match status" value="1"/>
</dbReference>
<evidence type="ECO:0000259" key="1">
    <source>
        <dbReference type="PROSITE" id="PS50181"/>
    </source>
</evidence>
<evidence type="ECO:0000313" key="3">
    <source>
        <dbReference type="EMBL" id="CAF1503984.1"/>
    </source>
</evidence>
<reference evidence="2" key="1">
    <citation type="submission" date="2021-02" db="EMBL/GenBank/DDBJ databases">
        <authorList>
            <person name="Nowell W R."/>
        </authorList>
    </citation>
    <scope>NUCLEOTIDE SEQUENCE</scope>
</reference>
<dbReference type="EMBL" id="CAJNOI010000020">
    <property type="protein sequence ID" value="CAF0831764.1"/>
    <property type="molecule type" value="Genomic_DNA"/>
</dbReference>
<dbReference type="EMBL" id="CAJNOM010000567">
    <property type="protein sequence ID" value="CAF1503984.1"/>
    <property type="molecule type" value="Genomic_DNA"/>
</dbReference>
<dbReference type="Gene3D" id="3.80.10.10">
    <property type="entry name" value="Ribonuclease Inhibitor"/>
    <property type="match status" value="1"/>
</dbReference>
<accession>A0A813V2J8</accession>
<dbReference type="AlphaFoldDB" id="A0A813V2J8"/>
<sequence>MNQIKRELRFNRFYYKTITVARDKVDTDVQTTSIENLSNEMFYEIFDYLDGCDVYYAFLNLNERFQQLVKSSSYLLKIKFHFRLSKKQHMNKWKQFILLNKQQIFSIYVCLPFRMNQLCAEFTINSTFSRLESLVLQKIHSDQIMSLLIELPCLPRLFSLTIDLSDHLEDLTNIYRIVFTLPLLKYFKFTKRCGDTSTSLSPPIHKQFSTIEYMDIHHFCTFEQLSNIISYTPQLRRLNLLHTYKIDPSYETILPLTLSNLTYLRICISSLFFDEFKIFIRRIDSKLKVLCVTIGMNCEDSSYRDDDQWKELIIKYLPHLEKFSLELNEDTDDYYSPPVCIDEPIQFNSPFWIERQMRVNITIDYEFNKYLIQPLKKRWYEDTQDKIINSFTGHSQSNRLILHDIPYNKSYEVLIDKIYHVLFISQIYHVEIPYDKIFIGLLIQILGALPQLISLKLHSLSINKPRKLSSKEIDILSSIKNTSQIKYVYLRKMIKIEDIDFLMRLCSSMVYLKIDYANKINVEIFVRNILEKIDCKLTERLRLLCFHIPTVDDEMVKKFEKMINSEKLLVNYTIQRDYEHIYLQWK</sequence>